<accession>A0ABQ9K0L1</accession>
<evidence type="ECO:0000313" key="2">
    <source>
        <dbReference type="EMBL" id="KAJ8983667.1"/>
    </source>
</evidence>
<gene>
    <name evidence="2" type="ORF">NQ317_003454</name>
</gene>
<dbReference type="InterPro" id="IPR000718">
    <property type="entry name" value="Peptidase_M13"/>
</dbReference>
<proteinExistence type="predicted"/>
<dbReference type="InterPro" id="IPR024079">
    <property type="entry name" value="MetalloPept_cat_dom_sf"/>
</dbReference>
<evidence type="ECO:0000313" key="3">
    <source>
        <dbReference type="Proteomes" id="UP001162164"/>
    </source>
</evidence>
<protein>
    <recommendedName>
        <fullName evidence="1">Peptidase M13 C-terminal domain-containing protein</fullName>
    </recommendedName>
</protein>
<evidence type="ECO:0000259" key="1">
    <source>
        <dbReference type="Pfam" id="PF01431"/>
    </source>
</evidence>
<organism evidence="2 3">
    <name type="scientific">Molorchus minor</name>
    <dbReference type="NCBI Taxonomy" id="1323400"/>
    <lineage>
        <taxon>Eukaryota</taxon>
        <taxon>Metazoa</taxon>
        <taxon>Ecdysozoa</taxon>
        <taxon>Arthropoda</taxon>
        <taxon>Hexapoda</taxon>
        <taxon>Insecta</taxon>
        <taxon>Pterygota</taxon>
        <taxon>Neoptera</taxon>
        <taxon>Endopterygota</taxon>
        <taxon>Coleoptera</taxon>
        <taxon>Polyphaga</taxon>
        <taxon>Cucujiformia</taxon>
        <taxon>Chrysomeloidea</taxon>
        <taxon>Cerambycidae</taxon>
        <taxon>Lamiinae</taxon>
        <taxon>Monochamini</taxon>
        <taxon>Molorchus</taxon>
    </lineage>
</organism>
<dbReference type="PANTHER" id="PTHR11733:SF224">
    <property type="entry name" value="NEPRILYSIN-2"/>
    <property type="match status" value="1"/>
</dbReference>
<dbReference type="SUPFAM" id="SSF55486">
    <property type="entry name" value="Metalloproteases ('zincins'), catalytic domain"/>
    <property type="match status" value="1"/>
</dbReference>
<dbReference type="EMBL" id="JAPWTJ010000066">
    <property type="protein sequence ID" value="KAJ8983667.1"/>
    <property type="molecule type" value="Genomic_DNA"/>
</dbReference>
<sequence>MLSITLNGINTQGENIADNGGIKEAYLAYNKWVERNGEEPYLPGLKYSGRQMFWVSAASIWCSKTRTEELQQLIVTDEHAPDKYRVIVPMSNMEYFARDFKCSVGSKMNPAKKCQIW</sequence>
<dbReference type="Proteomes" id="UP001162164">
    <property type="component" value="Unassembled WGS sequence"/>
</dbReference>
<keyword evidence="3" id="KW-1185">Reference proteome</keyword>
<dbReference type="PROSITE" id="PS51885">
    <property type="entry name" value="NEPRILYSIN"/>
    <property type="match status" value="1"/>
</dbReference>
<comment type="caution">
    <text evidence="2">The sequence shown here is derived from an EMBL/GenBank/DDBJ whole genome shotgun (WGS) entry which is preliminary data.</text>
</comment>
<reference evidence="2" key="1">
    <citation type="journal article" date="2023" name="Insect Mol. Biol.">
        <title>Genome sequencing provides insights into the evolution of gene families encoding plant cell wall-degrading enzymes in longhorned beetles.</title>
        <authorList>
            <person name="Shin N.R."/>
            <person name="Okamura Y."/>
            <person name="Kirsch R."/>
            <person name="Pauchet Y."/>
        </authorList>
    </citation>
    <scope>NUCLEOTIDE SEQUENCE</scope>
    <source>
        <strain evidence="2">MMC_N1</strain>
    </source>
</reference>
<dbReference type="Gene3D" id="3.40.390.10">
    <property type="entry name" value="Collagenase (Catalytic Domain)"/>
    <property type="match status" value="1"/>
</dbReference>
<dbReference type="PANTHER" id="PTHR11733">
    <property type="entry name" value="ZINC METALLOPROTEASE FAMILY M13 NEPRILYSIN-RELATED"/>
    <property type="match status" value="1"/>
</dbReference>
<feature type="domain" description="Peptidase M13 C-terminal" evidence="1">
    <location>
        <begin position="5"/>
        <end position="116"/>
    </location>
</feature>
<dbReference type="InterPro" id="IPR018497">
    <property type="entry name" value="Peptidase_M13_C"/>
</dbReference>
<name>A0ABQ9K0L1_9CUCU</name>
<dbReference type="Pfam" id="PF01431">
    <property type="entry name" value="Peptidase_M13"/>
    <property type="match status" value="1"/>
</dbReference>